<feature type="domain" description="Exonuclease" evidence="4">
    <location>
        <begin position="58"/>
        <end position="227"/>
    </location>
</feature>
<keyword evidence="5" id="KW-0548">Nucleotidyltransferase</keyword>
<evidence type="ECO:0000313" key="5">
    <source>
        <dbReference type="EMBL" id="MBM7571219.1"/>
    </source>
</evidence>
<reference evidence="5 6" key="1">
    <citation type="submission" date="2021-01" db="EMBL/GenBank/DDBJ databases">
        <title>Genomic Encyclopedia of Type Strains, Phase IV (KMG-IV): sequencing the most valuable type-strain genomes for metagenomic binning, comparative biology and taxonomic classification.</title>
        <authorList>
            <person name="Goeker M."/>
        </authorList>
    </citation>
    <scope>NUCLEOTIDE SEQUENCE [LARGE SCALE GENOMIC DNA]</scope>
    <source>
        <strain evidence="5 6">DSM 23711</strain>
    </source>
</reference>
<dbReference type="SUPFAM" id="SSF53098">
    <property type="entry name" value="Ribonuclease H-like"/>
    <property type="match status" value="1"/>
</dbReference>
<dbReference type="NCBIfam" id="NF005836">
    <property type="entry name" value="PRK07740.1"/>
    <property type="match status" value="1"/>
</dbReference>
<organism evidence="5 6">
    <name type="scientific">Aquibacillus albus</name>
    <dbReference type="NCBI Taxonomy" id="1168171"/>
    <lineage>
        <taxon>Bacteria</taxon>
        <taxon>Bacillati</taxon>
        <taxon>Bacillota</taxon>
        <taxon>Bacilli</taxon>
        <taxon>Bacillales</taxon>
        <taxon>Bacillaceae</taxon>
        <taxon>Aquibacillus</taxon>
    </lineage>
</organism>
<dbReference type="InterPro" id="IPR012337">
    <property type="entry name" value="RNaseH-like_sf"/>
</dbReference>
<evidence type="ECO:0000313" key="6">
    <source>
        <dbReference type="Proteomes" id="UP001296943"/>
    </source>
</evidence>
<dbReference type="CDD" id="cd06127">
    <property type="entry name" value="DEDDh"/>
    <property type="match status" value="1"/>
</dbReference>
<keyword evidence="6" id="KW-1185">Reference proteome</keyword>
<keyword evidence="1" id="KW-0540">Nuclease</keyword>
<dbReference type="RefSeq" id="WP_204498679.1">
    <property type="nucleotide sequence ID" value="NZ_JAFBDR010000007.1"/>
</dbReference>
<keyword evidence="5" id="KW-0808">Transferase</keyword>
<evidence type="ECO:0000256" key="1">
    <source>
        <dbReference type="ARBA" id="ARBA00022722"/>
    </source>
</evidence>
<dbReference type="InterPro" id="IPR006054">
    <property type="entry name" value="DnaQ"/>
</dbReference>
<dbReference type="NCBIfam" id="TIGR00573">
    <property type="entry name" value="dnaq"/>
    <property type="match status" value="1"/>
</dbReference>
<dbReference type="EC" id="2.7.7.7" evidence="5"/>
<dbReference type="EMBL" id="JAFBDR010000007">
    <property type="protein sequence ID" value="MBM7571219.1"/>
    <property type="molecule type" value="Genomic_DNA"/>
</dbReference>
<gene>
    <name evidence="5" type="ORF">JOC48_001702</name>
</gene>
<evidence type="ECO:0000259" key="4">
    <source>
        <dbReference type="SMART" id="SM00479"/>
    </source>
</evidence>
<keyword evidence="2" id="KW-0378">Hydrolase</keyword>
<evidence type="ECO:0000256" key="3">
    <source>
        <dbReference type="ARBA" id="ARBA00022839"/>
    </source>
</evidence>
<sequence>MVMNQMIQFVKQLSGKFGTDVYTSLPNQTDPNKIAFMRELQRELKNKDVLDVPFSELKVVVFDVETTGFYPYKGDRMLSIGAIKMQGDKVLDNETFYSPIHSDEAPSEEIQKLTGITLEDLVNAPSINKVLRDFYHFVNSDTLVAHHASHEKQFMQHATWLALRTSFQHRIIDTSFLTKVVEPETGLVTLDDCCAHYGIDIEQRHHALHDAIATAKLWAESVRSIQKMGFSNLKDVYTYIATLK</sequence>
<dbReference type="InterPro" id="IPR036397">
    <property type="entry name" value="RNaseH_sf"/>
</dbReference>
<dbReference type="Pfam" id="PF00929">
    <property type="entry name" value="RNase_T"/>
    <property type="match status" value="1"/>
</dbReference>
<dbReference type="SMART" id="SM00479">
    <property type="entry name" value="EXOIII"/>
    <property type="match status" value="1"/>
</dbReference>
<name>A0ABS2MZA7_9BACI</name>
<dbReference type="Gene3D" id="3.30.420.10">
    <property type="entry name" value="Ribonuclease H-like superfamily/Ribonuclease H"/>
    <property type="match status" value="1"/>
</dbReference>
<dbReference type="PANTHER" id="PTHR30231:SF4">
    <property type="entry name" value="PROTEIN NEN2"/>
    <property type="match status" value="1"/>
</dbReference>
<proteinExistence type="predicted"/>
<keyword evidence="3" id="KW-0269">Exonuclease</keyword>
<comment type="caution">
    <text evidence="5">The sequence shown here is derived from an EMBL/GenBank/DDBJ whole genome shotgun (WGS) entry which is preliminary data.</text>
</comment>
<dbReference type="PANTHER" id="PTHR30231">
    <property type="entry name" value="DNA POLYMERASE III SUBUNIT EPSILON"/>
    <property type="match status" value="1"/>
</dbReference>
<dbReference type="InterPro" id="IPR013520">
    <property type="entry name" value="Ribonucl_H"/>
</dbReference>
<dbReference type="Proteomes" id="UP001296943">
    <property type="component" value="Unassembled WGS sequence"/>
</dbReference>
<evidence type="ECO:0000256" key="2">
    <source>
        <dbReference type="ARBA" id="ARBA00022801"/>
    </source>
</evidence>
<dbReference type="GO" id="GO:0003887">
    <property type="term" value="F:DNA-directed DNA polymerase activity"/>
    <property type="evidence" value="ECO:0007669"/>
    <property type="project" value="UniProtKB-EC"/>
</dbReference>
<protein>
    <submittedName>
        <fullName evidence="5">DNA polymerase-3 subunit epsilon</fullName>
        <ecNumber evidence="5">2.7.7.7</ecNumber>
    </submittedName>
</protein>
<accession>A0ABS2MZA7</accession>